<keyword evidence="2" id="KW-0489">Methyltransferase</keyword>
<protein>
    <submittedName>
        <fullName evidence="2">Methyltransferase type 12</fullName>
    </submittedName>
</protein>
<dbReference type="InterPro" id="IPR013216">
    <property type="entry name" value="Methyltransf_11"/>
</dbReference>
<feature type="domain" description="Methyltransferase type 11" evidence="1">
    <location>
        <begin position="32"/>
        <end position="118"/>
    </location>
</feature>
<evidence type="ECO:0000259" key="1">
    <source>
        <dbReference type="Pfam" id="PF08241"/>
    </source>
</evidence>
<organism evidence="2 3">
    <name type="scientific">Chroogloeocystis siderophila 5.2 s.c.1</name>
    <dbReference type="NCBI Taxonomy" id="247279"/>
    <lineage>
        <taxon>Bacteria</taxon>
        <taxon>Bacillati</taxon>
        <taxon>Cyanobacteriota</taxon>
        <taxon>Cyanophyceae</taxon>
        <taxon>Oscillatoriophycideae</taxon>
        <taxon>Chroococcales</taxon>
        <taxon>Chroococcaceae</taxon>
        <taxon>Chroogloeocystis</taxon>
    </lineage>
</organism>
<keyword evidence="3" id="KW-1185">Reference proteome</keyword>
<dbReference type="OrthoDB" id="455741at2"/>
<name>A0A1U7HYX5_9CHRO</name>
<dbReference type="Gene3D" id="3.40.50.150">
    <property type="entry name" value="Vaccinia Virus protein VP39"/>
    <property type="match status" value="1"/>
</dbReference>
<dbReference type="InterPro" id="IPR029063">
    <property type="entry name" value="SAM-dependent_MTases_sf"/>
</dbReference>
<evidence type="ECO:0000313" key="2">
    <source>
        <dbReference type="EMBL" id="OKH28816.1"/>
    </source>
</evidence>
<dbReference type="STRING" id="247279.NIES1031_02655"/>
<gene>
    <name evidence="2" type="ORF">NIES1031_02655</name>
</gene>
<dbReference type="RefSeq" id="WP_073547971.1">
    <property type="nucleotide sequence ID" value="NZ_CAWMVK010000012.1"/>
</dbReference>
<dbReference type="Pfam" id="PF08241">
    <property type="entry name" value="Methyltransf_11"/>
    <property type="match status" value="1"/>
</dbReference>
<sequence>MKSSAKILQNEISKAQRILDKELANKSYLKVLEVGCGSCSRLHIAQNKNMVGIDISEKQLQRNNTLNEKIQGDIQSYNFPESSFDLIVCWWILEHLPQPEKALLNCQKALKEDGIIIIASPNVFSLKGIITKYTPHWFHVWSYRFIFGQQLAGIEDRAPFRTFLKSSISAAAIKKFAQDNELSVEYFSPYESPKQMRLRKTYFVTGFLWSSIKSITRLLSLGTIDAENTEYIAILKKTTNQHKTPSDKALETIAV</sequence>
<dbReference type="CDD" id="cd02440">
    <property type="entry name" value="AdoMet_MTases"/>
    <property type="match status" value="1"/>
</dbReference>
<dbReference type="AlphaFoldDB" id="A0A1U7HYX5"/>
<accession>A0A1U7HYX5</accession>
<dbReference type="Proteomes" id="UP000185984">
    <property type="component" value="Unassembled WGS sequence"/>
</dbReference>
<dbReference type="SUPFAM" id="SSF53335">
    <property type="entry name" value="S-adenosyl-L-methionine-dependent methyltransferases"/>
    <property type="match status" value="1"/>
</dbReference>
<dbReference type="PANTHER" id="PTHR43861">
    <property type="entry name" value="TRANS-ACONITATE 2-METHYLTRANSFERASE-RELATED"/>
    <property type="match status" value="1"/>
</dbReference>
<dbReference type="GO" id="GO:0008757">
    <property type="term" value="F:S-adenosylmethionine-dependent methyltransferase activity"/>
    <property type="evidence" value="ECO:0007669"/>
    <property type="project" value="InterPro"/>
</dbReference>
<reference evidence="2 3" key="1">
    <citation type="submission" date="2016-11" db="EMBL/GenBank/DDBJ databases">
        <title>Draft Genome Sequences of Nine Cyanobacterial Strains from Diverse Habitats.</title>
        <authorList>
            <person name="Zhu T."/>
            <person name="Hou S."/>
            <person name="Lu X."/>
            <person name="Hess W.R."/>
        </authorList>
    </citation>
    <scope>NUCLEOTIDE SEQUENCE [LARGE SCALE GENOMIC DNA]</scope>
    <source>
        <strain evidence="2 3">5.2 s.c.1</strain>
    </source>
</reference>
<dbReference type="EMBL" id="MRCC01000002">
    <property type="protein sequence ID" value="OKH28816.1"/>
    <property type="molecule type" value="Genomic_DNA"/>
</dbReference>
<evidence type="ECO:0000313" key="3">
    <source>
        <dbReference type="Proteomes" id="UP000185984"/>
    </source>
</evidence>
<keyword evidence="2" id="KW-0808">Transferase</keyword>
<proteinExistence type="predicted"/>
<comment type="caution">
    <text evidence="2">The sequence shown here is derived from an EMBL/GenBank/DDBJ whole genome shotgun (WGS) entry which is preliminary data.</text>
</comment>
<dbReference type="GO" id="GO:0032259">
    <property type="term" value="P:methylation"/>
    <property type="evidence" value="ECO:0007669"/>
    <property type="project" value="UniProtKB-KW"/>
</dbReference>